<dbReference type="InterPro" id="IPR057670">
    <property type="entry name" value="SH3_retrovirus"/>
</dbReference>
<gene>
    <name evidence="3" type="ORF">H5410_042245</name>
</gene>
<evidence type="ECO:0000313" key="4">
    <source>
        <dbReference type="Proteomes" id="UP000824120"/>
    </source>
</evidence>
<protein>
    <recommendedName>
        <fullName evidence="2">Retroviral polymerase SH3-like domain-containing protein</fullName>
    </recommendedName>
</protein>
<name>A0A9J5XTT1_SOLCO</name>
<dbReference type="Proteomes" id="UP000824120">
    <property type="component" value="Chromosome 8"/>
</dbReference>
<feature type="domain" description="Retroviral polymerase SH3-like" evidence="2">
    <location>
        <begin position="171"/>
        <end position="201"/>
    </location>
</feature>
<dbReference type="PANTHER" id="PTHR34222">
    <property type="entry name" value="GAG_PRE-INTEGRS DOMAIN-CONTAINING PROTEIN"/>
    <property type="match status" value="1"/>
</dbReference>
<keyword evidence="4" id="KW-1185">Reference proteome</keyword>
<evidence type="ECO:0000313" key="3">
    <source>
        <dbReference type="EMBL" id="KAG5591731.1"/>
    </source>
</evidence>
<feature type="region of interest" description="Disordered" evidence="1">
    <location>
        <begin position="47"/>
        <end position="92"/>
    </location>
</feature>
<dbReference type="PANTHER" id="PTHR34222:SF33">
    <property type="entry name" value="RETROTRANSPOSON GAG DOMAIN-CONTAINING PROTEIN"/>
    <property type="match status" value="1"/>
</dbReference>
<evidence type="ECO:0000259" key="2">
    <source>
        <dbReference type="Pfam" id="PF25597"/>
    </source>
</evidence>
<dbReference type="EMBL" id="JACXVP010000008">
    <property type="protein sequence ID" value="KAG5591731.1"/>
    <property type="molecule type" value="Genomic_DNA"/>
</dbReference>
<organism evidence="3 4">
    <name type="scientific">Solanum commersonii</name>
    <name type="common">Commerson's wild potato</name>
    <name type="synonym">Commerson's nightshade</name>
    <dbReference type="NCBI Taxonomy" id="4109"/>
    <lineage>
        <taxon>Eukaryota</taxon>
        <taxon>Viridiplantae</taxon>
        <taxon>Streptophyta</taxon>
        <taxon>Embryophyta</taxon>
        <taxon>Tracheophyta</taxon>
        <taxon>Spermatophyta</taxon>
        <taxon>Magnoliopsida</taxon>
        <taxon>eudicotyledons</taxon>
        <taxon>Gunneridae</taxon>
        <taxon>Pentapetalae</taxon>
        <taxon>asterids</taxon>
        <taxon>lamiids</taxon>
        <taxon>Solanales</taxon>
        <taxon>Solanaceae</taxon>
        <taxon>Solanoideae</taxon>
        <taxon>Solaneae</taxon>
        <taxon>Solanum</taxon>
    </lineage>
</organism>
<sequence length="250" mass="28843">MLMKRTGFNPLNRLKKPFSPYSYDPNVVCDHCKRKGHTKTICFRLVGNPPDFEKRRRENQINNQSDKGNYHSERSGGNFHAERGGGNFSAERSGGKFHTAHNVVNNPVRYPDHAPNYTGNVDYSKGMEVIHEQYNQILNMLGKSNCRGHQIWLLATLAVLTPFRVPPQLTHQTKGYVLYDLKNKYFFISRDVIFKESTWKLFPTTVSSPDDVPALLLPSLVLHQFLWCQLTLQNHLFRENPKELLLPLYG</sequence>
<evidence type="ECO:0000256" key="1">
    <source>
        <dbReference type="SAM" id="MobiDB-lite"/>
    </source>
</evidence>
<dbReference type="Pfam" id="PF25597">
    <property type="entry name" value="SH3_retrovirus"/>
    <property type="match status" value="1"/>
</dbReference>
<dbReference type="AlphaFoldDB" id="A0A9J5XTT1"/>
<reference evidence="3 4" key="1">
    <citation type="submission" date="2020-09" db="EMBL/GenBank/DDBJ databases">
        <title>De no assembly of potato wild relative species, Solanum commersonii.</title>
        <authorList>
            <person name="Cho K."/>
        </authorList>
    </citation>
    <scope>NUCLEOTIDE SEQUENCE [LARGE SCALE GENOMIC DNA]</scope>
    <source>
        <strain evidence="3">LZ3.2</strain>
        <tissue evidence="3">Leaf</tissue>
    </source>
</reference>
<dbReference type="OrthoDB" id="10551602at2759"/>
<proteinExistence type="predicted"/>
<comment type="caution">
    <text evidence="3">The sequence shown here is derived from an EMBL/GenBank/DDBJ whole genome shotgun (WGS) entry which is preliminary data.</text>
</comment>
<accession>A0A9J5XTT1</accession>